<evidence type="ECO:0000256" key="1">
    <source>
        <dbReference type="SAM" id="MobiDB-lite"/>
    </source>
</evidence>
<name>A0A0F9W4P8_9ZZZZ</name>
<feature type="region of interest" description="Disordered" evidence="1">
    <location>
        <begin position="1"/>
        <end position="22"/>
    </location>
</feature>
<feature type="region of interest" description="Disordered" evidence="1">
    <location>
        <begin position="153"/>
        <end position="175"/>
    </location>
</feature>
<proteinExistence type="predicted"/>
<protein>
    <submittedName>
        <fullName evidence="2">Uncharacterized protein</fullName>
    </submittedName>
</protein>
<comment type="caution">
    <text evidence="2">The sequence shown here is derived from an EMBL/GenBank/DDBJ whole genome shotgun (WGS) entry which is preliminary data.</text>
</comment>
<dbReference type="EMBL" id="LAZR01000227">
    <property type="protein sequence ID" value="KKN80636.1"/>
    <property type="molecule type" value="Genomic_DNA"/>
</dbReference>
<gene>
    <name evidence="2" type="ORF">LCGC14_0327280</name>
</gene>
<reference evidence="2" key="1">
    <citation type="journal article" date="2015" name="Nature">
        <title>Complex archaea that bridge the gap between prokaryotes and eukaryotes.</title>
        <authorList>
            <person name="Spang A."/>
            <person name="Saw J.H."/>
            <person name="Jorgensen S.L."/>
            <person name="Zaremba-Niedzwiedzka K."/>
            <person name="Martijn J."/>
            <person name="Lind A.E."/>
            <person name="van Eijk R."/>
            <person name="Schleper C."/>
            <person name="Guy L."/>
            <person name="Ettema T.J."/>
        </authorList>
    </citation>
    <scope>NUCLEOTIDE SEQUENCE</scope>
</reference>
<dbReference type="AlphaFoldDB" id="A0A0F9W4P8"/>
<evidence type="ECO:0000313" key="2">
    <source>
        <dbReference type="EMBL" id="KKN80636.1"/>
    </source>
</evidence>
<accession>A0A0F9W4P8</accession>
<organism evidence="2">
    <name type="scientific">marine sediment metagenome</name>
    <dbReference type="NCBI Taxonomy" id="412755"/>
    <lineage>
        <taxon>unclassified sequences</taxon>
        <taxon>metagenomes</taxon>
        <taxon>ecological metagenomes</taxon>
    </lineage>
</organism>
<sequence>MRDTSAIPESAPAGPGDNLPPSAVEMLRDDLAERYRGLTARHDELLAAGVRTPSSVDDDETAGKFGDFIKQVTGAIKSAEAARIDEKEPYLEGGRAVDGFFKKIIEPLAKLKKAVEERLNIYQRRKADEERRAREEIASKAREEAEVAAREAAERAKALKTPSDMDPALAAESTATRAAEDAAVAKKAAAAKAADLSRTRGDLGSVASLRTDWTGELEDRALLELEPLREHLTQDCLDKAIRAYAKAGGRQLTGARIWQRQQTVVR</sequence>